<evidence type="ECO:0000313" key="1">
    <source>
        <dbReference type="EMBL" id="SHN13884.1"/>
    </source>
</evidence>
<dbReference type="Proteomes" id="UP000184216">
    <property type="component" value="Unassembled WGS sequence"/>
</dbReference>
<gene>
    <name evidence="1" type="ORF">SAMN05444387_4245</name>
</gene>
<reference evidence="1 2" key="1">
    <citation type="submission" date="2016-11" db="EMBL/GenBank/DDBJ databases">
        <authorList>
            <person name="Varghese N."/>
            <person name="Submissions S."/>
        </authorList>
    </citation>
    <scope>NUCLEOTIDE SEQUENCE [LARGE SCALE GENOMIC DNA]</scope>
    <source>
        <strain evidence="1 2">DSM 6368</strain>
    </source>
</reference>
<proteinExistence type="predicted"/>
<organism evidence="1 2">
    <name type="scientific">Flavobacterium pectinovorum</name>
    <dbReference type="NCBI Taxonomy" id="29533"/>
    <lineage>
        <taxon>Bacteria</taxon>
        <taxon>Pseudomonadati</taxon>
        <taxon>Bacteroidota</taxon>
        <taxon>Flavobacteriia</taxon>
        <taxon>Flavobacteriales</taxon>
        <taxon>Flavobacteriaceae</taxon>
        <taxon>Flavobacterium</taxon>
    </lineage>
</organism>
<evidence type="ECO:0000313" key="2">
    <source>
        <dbReference type="Proteomes" id="UP000184216"/>
    </source>
</evidence>
<sequence>MENRPISIGILLSYSSKSEKELQLAFTNLYQTKRNKYRNLIQQL</sequence>
<protein>
    <submittedName>
        <fullName evidence="1">Uncharacterized protein</fullName>
    </submittedName>
</protein>
<dbReference type="EMBL" id="FRBX01000007">
    <property type="protein sequence ID" value="SHN13884.1"/>
    <property type="molecule type" value="Genomic_DNA"/>
</dbReference>
<accession>A0ABY1J8N8</accession>
<comment type="caution">
    <text evidence="1">The sequence shown here is derived from an EMBL/GenBank/DDBJ whole genome shotgun (WGS) entry which is preliminary data.</text>
</comment>
<name>A0ABY1J8N8_9FLAO</name>
<keyword evidence="2" id="KW-1185">Reference proteome</keyword>